<name>A0ABU2KD93_9ACTN</name>
<protein>
    <submittedName>
        <fullName evidence="2">Uncharacterized protein</fullName>
    </submittedName>
</protein>
<reference evidence="3" key="1">
    <citation type="submission" date="2023-07" db="EMBL/GenBank/DDBJ databases">
        <title>30 novel species of actinomycetes from the DSMZ collection.</title>
        <authorList>
            <person name="Nouioui I."/>
        </authorList>
    </citation>
    <scope>NUCLEOTIDE SEQUENCE [LARGE SCALE GENOMIC DNA]</scope>
    <source>
        <strain evidence="3">DSM 46792</strain>
    </source>
</reference>
<accession>A0ABU2KD93</accession>
<organism evidence="2 3">
    <name type="scientific">Blastococcus goldschmidtiae</name>
    <dbReference type="NCBI Taxonomy" id="3075546"/>
    <lineage>
        <taxon>Bacteria</taxon>
        <taxon>Bacillati</taxon>
        <taxon>Actinomycetota</taxon>
        <taxon>Actinomycetes</taxon>
        <taxon>Geodermatophilales</taxon>
        <taxon>Geodermatophilaceae</taxon>
        <taxon>Blastococcus</taxon>
    </lineage>
</organism>
<dbReference type="Proteomes" id="UP001183222">
    <property type="component" value="Unassembled WGS sequence"/>
</dbReference>
<evidence type="ECO:0000256" key="1">
    <source>
        <dbReference type="SAM" id="MobiDB-lite"/>
    </source>
</evidence>
<evidence type="ECO:0000313" key="3">
    <source>
        <dbReference type="Proteomes" id="UP001183222"/>
    </source>
</evidence>
<evidence type="ECO:0000313" key="2">
    <source>
        <dbReference type="EMBL" id="MDT0278163.1"/>
    </source>
</evidence>
<dbReference type="EMBL" id="JAVREI010000020">
    <property type="protein sequence ID" value="MDT0278163.1"/>
    <property type="molecule type" value="Genomic_DNA"/>
</dbReference>
<gene>
    <name evidence="2" type="ORF">RM425_19855</name>
</gene>
<sequence>MPAVVQPDVADAGLLQQPRPVVVVGLLVDRPAVDLGEDQVLVVPLGAGQHPLAELGGLVPVQLGDERHRQGERALAAAGLGLLVDQPASADPVDAPPDRQRACEEVDVLPLQRQGLGLPQAEREGDGPAGGVADAGRGVQHGTGLAEVEGGGDVAGALGRRVDERGDVARDVAALDGDGEGTGQDAVVPEHGSGGVAGVEQGGVELVEMLGSQPIEAVPAESGDQVVADGRLVALQCPLPHPARGDGGEPVLQPVGDGRGRRLADRSGLALPLELSDLRDHDGAALAADMPGGRVCRRV</sequence>
<keyword evidence="3" id="KW-1185">Reference proteome</keyword>
<comment type="caution">
    <text evidence="2">The sequence shown here is derived from an EMBL/GenBank/DDBJ whole genome shotgun (WGS) entry which is preliminary data.</text>
</comment>
<feature type="region of interest" description="Disordered" evidence="1">
    <location>
        <begin position="240"/>
        <end position="263"/>
    </location>
</feature>
<proteinExistence type="predicted"/>